<proteinExistence type="predicted"/>
<gene>
    <name evidence="1" type="ORF">UFOPK4150_02267</name>
</gene>
<accession>A0A6J7SG16</accession>
<protein>
    <submittedName>
        <fullName evidence="1">Unannotated protein</fullName>
    </submittedName>
</protein>
<name>A0A6J7SG16_9ZZZZ</name>
<organism evidence="1">
    <name type="scientific">freshwater metagenome</name>
    <dbReference type="NCBI Taxonomy" id="449393"/>
    <lineage>
        <taxon>unclassified sequences</taxon>
        <taxon>metagenomes</taxon>
        <taxon>ecological metagenomes</taxon>
    </lineage>
</organism>
<dbReference type="AlphaFoldDB" id="A0A6J7SG16"/>
<sequence length="162" mass="16869">MRTALAAPDVALYSDGVGQLVIAGPRRGRPPMDVNAAVKGTSAVWDATRRVWTIREDHVGAVVANLRARGLSVGQKIIPWSAISNGRMPEPLPECVACAAPYKRHALAPVHCLVCGVALELVVVRVLADIAERGRSACSGCGGLVETIAAYCGSCGKAAERG</sequence>
<dbReference type="EMBL" id="CAFBPU010000072">
    <property type="protein sequence ID" value="CAB5040013.1"/>
    <property type="molecule type" value="Genomic_DNA"/>
</dbReference>
<reference evidence="1" key="1">
    <citation type="submission" date="2020-05" db="EMBL/GenBank/DDBJ databases">
        <authorList>
            <person name="Chiriac C."/>
            <person name="Salcher M."/>
            <person name="Ghai R."/>
            <person name="Kavagutti S V."/>
        </authorList>
    </citation>
    <scope>NUCLEOTIDE SEQUENCE</scope>
</reference>
<evidence type="ECO:0000313" key="1">
    <source>
        <dbReference type="EMBL" id="CAB5040013.1"/>
    </source>
</evidence>